<dbReference type="Proteomes" id="UP001060215">
    <property type="component" value="Chromosome 7"/>
</dbReference>
<name>A0ACC0H7D9_9ERIC</name>
<organism evidence="1 2">
    <name type="scientific">Camellia lanceoleosa</name>
    <dbReference type="NCBI Taxonomy" id="1840588"/>
    <lineage>
        <taxon>Eukaryota</taxon>
        <taxon>Viridiplantae</taxon>
        <taxon>Streptophyta</taxon>
        <taxon>Embryophyta</taxon>
        <taxon>Tracheophyta</taxon>
        <taxon>Spermatophyta</taxon>
        <taxon>Magnoliopsida</taxon>
        <taxon>eudicotyledons</taxon>
        <taxon>Gunneridae</taxon>
        <taxon>Pentapetalae</taxon>
        <taxon>asterids</taxon>
        <taxon>Ericales</taxon>
        <taxon>Theaceae</taxon>
        <taxon>Camellia</taxon>
    </lineage>
</organism>
<keyword evidence="2" id="KW-1185">Reference proteome</keyword>
<dbReference type="EMBL" id="CM045764">
    <property type="protein sequence ID" value="KAI8009080.1"/>
    <property type="molecule type" value="Genomic_DNA"/>
</dbReference>
<accession>A0ACC0H7D9</accession>
<evidence type="ECO:0000313" key="2">
    <source>
        <dbReference type="Proteomes" id="UP001060215"/>
    </source>
</evidence>
<sequence>MKVHYILGGVARNVAECMSKLGTKPYMISVVGLDMAGEYLCEMRRDTETLDDDSFHLIDLPLRSPTPPAITQSDTTESDHGPPDQKPFPADSDITSKPSTSSFEYRDEEEFKSLPVQQPPETVNADSHFEGFDAGDETLDDDSLHLIDLPLRSPTPTTITQYDTTESDHGPPDQNPFSADSNIPSKPSTSSFEYWDEEEIEGLHVQHQPPETVNLRCS</sequence>
<gene>
    <name evidence="1" type="ORF">LOK49_LG07G01567</name>
</gene>
<reference evidence="1 2" key="1">
    <citation type="journal article" date="2022" name="Plant J.">
        <title>Chromosome-level genome of Camellia lanceoleosa provides a valuable resource for understanding genome evolution and self-incompatibility.</title>
        <authorList>
            <person name="Gong W."/>
            <person name="Xiao S."/>
            <person name="Wang L."/>
            <person name="Liao Z."/>
            <person name="Chang Y."/>
            <person name="Mo W."/>
            <person name="Hu G."/>
            <person name="Li W."/>
            <person name="Zhao G."/>
            <person name="Zhu H."/>
            <person name="Hu X."/>
            <person name="Ji K."/>
            <person name="Xiang X."/>
            <person name="Song Q."/>
            <person name="Yuan D."/>
            <person name="Jin S."/>
            <person name="Zhang L."/>
        </authorList>
    </citation>
    <scope>NUCLEOTIDE SEQUENCE [LARGE SCALE GENOMIC DNA]</scope>
    <source>
        <strain evidence="1">SQ_2022a</strain>
    </source>
</reference>
<evidence type="ECO:0000313" key="1">
    <source>
        <dbReference type="EMBL" id="KAI8009080.1"/>
    </source>
</evidence>
<comment type="caution">
    <text evidence="1">The sequence shown here is derived from an EMBL/GenBank/DDBJ whole genome shotgun (WGS) entry which is preliminary data.</text>
</comment>
<proteinExistence type="predicted"/>
<protein>
    <submittedName>
        <fullName evidence="1">Uncharacterized protein</fullName>
    </submittedName>
</protein>